<keyword evidence="5" id="KW-0503">Monooxygenase</keyword>
<comment type="similarity">
    <text evidence="1">Belongs to the paxM FAD-dependent monooxygenase family.</text>
</comment>
<organism evidence="7 8">
    <name type="scientific">Aspergillus puulaauensis</name>
    <dbReference type="NCBI Taxonomy" id="1220207"/>
    <lineage>
        <taxon>Eukaryota</taxon>
        <taxon>Fungi</taxon>
        <taxon>Dikarya</taxon>
        <taxon>Ascomycota</taxon>
        <taxon>Pezizomycotina</taxon>
        <taxon>Eurotiomycetes</taxon>
        <taxon>Eurotiomycetidae</taxon>
        <taxon>Eurotiales</taxon>
        <taxon>Aspergillaceae</taxon>
        <taxon>Aspergillus</taxon>
    </lineage>
</organism>
<evidence type="ECO:0000313" key="8">
    <source>
        <dbReference type="Proteomes" id="UP000654913"/>
    </source>
</evidence>
<sequence>MTKSQLNAWGPAVSSPAELTVIIVGLGIAGLTAAIECHRKGYTVIGLEKKPDANQLGDIIGLSGNSMRILAEWNNGSLAQFTDDDVTCDVTALELFDAEGHQRLAMPYNPNSPTQGYLFRRTGLLTKLYDYASQLGIDLRFGVNVDRYWETDSSAGVYANNEKITGDCVVAADGFHSKARASITGENPQAEDIGVVAYRSIFDANAIADVPEAQWILKRAQTADIWHTYYAKDTMVAIGTAARGRYVHWGCAVRGALEDRSESWMQPAAPDPVLKCLESWPVGGQLAAAIARTPPGKCFQQALRAIPPLKRWVSAGGRMIVIGDAAHSFLPYAGQGGNQAIEDAAVLGICLELAGTPNVPLALRVVEKLRHRRVSLIQKGSVEAGDCFLDAAWESDNTAERPTAFTHQAWVYTHNCVEHAYEQFHAAAEAVINGREYTPTNVPTDGKFRQQDGKCM</sequence>
<evidence type="ECO:0000313" key="7">
    <source>
        <dbReference type="EMBL" id="BCS21593.1"/>
    </source>
</evidence>
<evidence type="ECO:0000256" key="3">
    <source>
        <dbReference type="ARBA" id="ARBA00022827"/>
    </source>
</evidence>
<dbReference type="InterPro" id="IPR036188">
    <property type="entry name" value="FAD/NAD-bd_sf"/>
</dbReference>
<gene>
    <name evidence="7" type="ORF">APUU_22025S</name>
</gene>
<evidence type="ECO:0000259" key="6">
    <source>
        <dbReference type="Pfam" id="PF01494"/>
    </source>
</evidence>
<evidence type="ECO:0000256" key="5">
    <source>
        <dbReference type="ARBA" id="ARBA00023033"/>
    </source>
</evidence>
<keyword evidence="4" id="KW-0560">Oxidoreductase</keyword>
<feature type="domain" description="FAD-binding" evidence="6">
    <location>
        <begin position="317"/>
        <end position="351"/>
    </location>
</feature>
<dbReference type="GO" id="GO:0004497">
    <property type="term" value="F:monooxygenase activity"/>
    <property type="evidence" value="ECO:0007669"/>
    <property type="project" value="UniProtKB-KW"/>
</dbReference>
<dbReference type="PRINTS" id="PR00420">
    <property type="entry name" value="RNGMNOXGNASE"/>
</dbReference>
<dbReference type="SUPFAM" id="SSF51905">
    <property type="entry name" value="FAD/NAD(P)-binding domain"/>
    <property type="match status" value="1"/>
</dbReference>
<evidence type="ECO:0000256" key="1">
    <source>
        <dbReference type="ARBA" id="ARBA00007992"/>
    </source>
</evidence>
<keyword evidence="2" id="KW-0285">Flavoprotein</keyword>
<dbReference type="KEGG" id="apuu:APUU_22025S"/>
<protein>
    <recommendedName>
        <fullName evidence="6">FAD-binding domain-containing protein</fullName>
    </recommendedName>
</protein>
<dbReference type="PANTHER" id="PTHR13789:SF236">
    <property type="entry name" value="MONOOXYGENASE, PUTATIVE (AFU_ORTHOLOGUE AFUA_6G12060)-RELATED"/>
    <property type="match status" value="1"/>
</dbReference>
<dbReference type="Proteomes" id="UP000654913">
    <property type="component" value="Chromosome 2"/>
</dbReference>
<dbReference type="InterPro" id="IPR002938">
    <property type="entry name" value="FAD-bd"/>
</dbReference>
<dbReference type="Pfam" id="PF01494">
    <property type="entry name" value="FAD_binding_3"/>
    <property type="match status" value="2"/>
</dbReference>
<dbReference type="GO" id="GO:0071949">
    <property type="term" value="F:FAD binding"/>
    <property type="evidence" value="ECO:0007669"/>
    <property type="project" value="InterPro"/>
</dbReference>
<dbReference type="EMBL" id="AP024444">
    <property type="protein sequence ID" value="BCS21593.1"/>
    <property type="molecule type" value="Genomic_DNA"/>
</dbReference>
<accession>A0A7R8ALJ6</accession>
<keyword evidence="8" id="KW-1185">Reference proteome</keyword>
<keyword evidence="3" id="KW-0274">FAD</keyword>
<reference evidence="7" key="1">
    <citation type="submission" date="2021-01" db="EMBL/GenBank/DDBJ databases">
        <authorList>
            <consortium name="Aspergillus puulaauensis MK2 genome sequencing consortium"/>
            <person name="Kazuki M."/>
            <person name="Futagami T."/>
        </authorList>
    </citation>
    <scope>NUCLEOTIDE SEQUENCE</scope>
    <source>
        <strain evidence="7">MK2</strain>
    </source>
</reference>
<name>A0A7R8ALJ6_9EURO</name>
<evidence type="ECO:0000256" key="4">
    <source>
        <dbReference type="ARBA" id="ARBA00023002"/>
    </source>
</evidence>
<dbReference type="Gene3D" id="3.50.50.60">
    <property type="entry name" value="FAD/NAD(P)-binding domain"/>
    <property type="match status" value="1"/>
</dbReference>
<proteinExistence type="inferred from homology"/>
<dbReference type="Gene3D" id="3.30.9.30">
    <property type="match status" value="1"/>
</dbReference>
<reference evidence="7" key="2">
    <citation type="submission" date="2021-02" db="EMBL/GenBank/DDBJ databases">
        <title>Aspergillus puulaauensis MK2 genome sequence.</title>
        <authorList>
            <person name="Futagami T."/>
            <person name="Mori K."/>
            <person name="Kadooka C."/>
            <person name="Tanaka T."/>
        </authorList>
    </citation>
    <scope>NUCLEOTIDE SEQUENCE</scope>
    <source>
        <strain evidence="7">MK2</strain>
    </source>
</reference>
<evidence type="ECO:0000256" key="2">
    <source>
        <dbReference type="ARBA" id="ARBA00022630"/>
    </source>
</evidence>
<dbReference type="AlphaFoldDB" id="A0A7R8ALJ6"/>
<dbReference type="InterPro" id="IPR050493">
    <property type="entry name" value="FAD-dep_Monooxygenase_BioMet"/>
</dbReference>
<dbReference type="GeneID" id="64971598"/>
<dbReference type="RefSeq" id="XP_041553787.1">
    <property type="nucleotide sequence ID" value="XM_041700843.1"/>
</dbReference>
<feature type="domain" description="FAD-binding" evidence="6">
    <location>
        <begin position="19"/>
        <end position="195"/>
    </location>
</feature>
<dbReference type="PANTHER" id="PTHR13789">
    <property type="entry name" value="MONOOXYGENASE"/>
    <property type="match status" value="1"/>
</dbReference>
<dbReference type="OrthoDB" id="16820at2759"/>